<dbReference type="InterPro" id="IPR027417">
    <property type="entry name" value="P-loop_NTPase"/>
</dbReference>
<name>A0A2T0MN18_9ACTN</name>
<dbReference type="Proteomes" id="UP000238312">
    <property type="component" value="Unassembled WGS sequence"/>
</dbReference>
<dbReference type="InterPro" id="IPR004130">
    <property type="entry name" value="Gpn"/>
</dbReference>
<sequence>MGYVNSDQEDDAPLAVKILIAGGFGVGKTTMVGAVSEVAPLRTEEYLTHASVGVDDLEDLSGKSTTTVALDFGRISIGSGLVLYLFGTPGQERFWFMWNDLVNGALGAVVVVDTRRLEVSFASIDFFEGRGIPFVVGVNCFHGVRDRTPEEIRAALDLDPQVPLLLFDARERRQGRDVLLALIDQLMAARPHSTPHPVP</sequence>
<dbReference type="OrthoDB" id="4303541at2"/>
<evidence type="ECO:0000256" key="3">
    <source>
        <dbReference type="ARBA" id="ARBA00022801"/>
    </source>
</evidence>
<gene>
    <name evidence="5" type="ORF">B0I32_121266</name>
</gene>
<comment type="caution">
    <text evidence="5">The sequence shown here is derived from an EMBL/GenBank/DDBJ whole genome shotgun (WGS) entry which is preliminary data.</text>
</comment>
<evidence type="ECO:0000256" key="4">
    <source>
        <dbReference type="ARBA" id="ARBA00023134"/>
    </source>
</evidence>
<keyword evidence="3" id="KW-0378">Hydrolase</keyword>
<keyword evidence="4" id="KW-0342">GTP-binding</keyword>
<dbReference type="GO" id="GO:0005525">
    <property type="term" value="F:GTP binding"/>
    <property type="evidence" value="ECO:0007669"/>
    <property type="project" value="UniProtKB-KW"/>
</dbReference>
<reference evidence="5 6" key="1">
    <citation type="submission" date="2018-03" db="EMBL/GenBank/DDBJ databases">
        <title>Genomic Encyclopedia of Type Strains, Phase III (KMG-III): the genomes of soil and plant-associated and newly described type strains.</title>
        <authorList>
            <person name="Whitman W."/>
        </authorList>
    </citation>
    <scope>NUCLEOTIDE SEQUENCE [LARGE SCALE GENOMIC DNA]</scope>
    <source>
        <strain evidence="5 6">CGMCC 4.7104</strain>
    </source>
</reference>
<accession>A0A2T0MN18</accession>
<dbReference type="RefSeq" id="WP_106248774.1">
    <property type="nucleotide sequence ID" value="NZ_JBFANT010000025.1"/>
</dbReference>
<dbReference type="CDD" id="cd00882">
    <property type="entry name" value="Ras_like_GTPase"/>
    <property type="match status" value="1"/>
</dbReference>
<dbReference type="PANTHER" id="PTHR42708:SF1">
    <property type="entry name" value="GLIDING MOTILITY PROTEIN MGLA"/>
    <property type="match status" value="1"/>
</dbReference>
<keyword evidence="6" id="KW-1185">Reference proteome</keyword>
<dbReference type="GO" id="GO:0016787">
    <property type="term" value="F:hydrolase activity"/>
    <property type="evidence" value="ECO:0007669"/>
    <property type="project" value="UniProtKB-KW"/>
</dbReference>
<evidence type="ECO:0000313" key="5">
    <source>
        <dbReference type="EMBL" id="PRX59162.1"/>
    </source>
</evidence>
<evidence type="ECO:0000256" key="1">
    <source>
        <dbReference type="ARBA" id="ARBA00005290"/>
    </source>
</evidence>
<evidence type="ECO:0000313" key="6">
    <source>
        <dbReference type="Proteomes" id="UP000238312"/>
    </source>
</evidence>
<evidence type="ECO:0000256" key="2">
    <source>
        <dbReference type="ARBA" id="ARBA00022741"/>
    </source>
</evidence>
<comment type="similarity">
    <text evidence="1">Belongs to the GPN-loop GTPase family.</text>
</comment>
<dbReference type="AlphaFoldDB" id="A0A2T0MN18"/>
<dbReference type="Gene3D" id="3.40.50.300">
    <property type="entry name" value="P-loop containing nucleotide triphosphate hydrolases"/>
    <property type="match status" value="1"/>
</dbReference>
<dbReference type="EMBL" id="PVNG01000021">
    <property type="protein sequence ID" value="PRX59162.1"/>
    <property type="molecule type" value="Genomic_DNA"/>
</dbReference>
<dbReference type="SUPFAM" id="SSF52540">
    <property type="entry name" value="P-loop containing nucleoside triphosphate hydrolases"/>
    <property type="match status" value="1"/>
</dbReference>
<proteinExistence type="inferred from homology"/>
<evidence type="ECO:0008006" key="7">
    <source>
        <dbReference type="Google" id="ProtNLM"/>
    </source>
</evidence>
<dbReference type="PANTHER" id="PTHR42708">
    <property type="entry name" value="ATP/GTP-BINDING PROTEIN-RELATED"/>
    <property type="match status" value="1"/>
</dbReference>
<protein>
    <recommendedName>
        <fullName evidence="7">Signal recognition particle receptor subunit beta</fullName>
    </recommendedName>
</protein>
<organism evidence="5 6">
    <name type="scientific">Nonomuraea fuscirosea</name>
    <dbReference type="NCBI Taxonomy" id="1291556"/>
    <lineage>
        <taxon>Bacteria</taxon>
        <taxon>Bacillati</taxon>
        <taxon>Actinomycetota</taxon>
        <taxon>Actinomycetes</taxon>
        <taxon>Streptosporangiales</taxon>
        <taxon>Streptosporangiaceae</taxon>
        <taxon>Nonomuraea</taxon>
    </lineage>
</organism>
<dbReference type="Pfam" id="PF03029">
    <property type="entry name" value="ATP_bind_1"/>
    <property type="match status" value="1"/>
</dbReference>
<keyword evidence="2" id="KW-0547">Nucleotide-binding</keyword>
<dbReference type="InterPro" id="IPR052705">
    <property type="entry name" value="Gliding_Motility_GTPase"/>
</dbReference>